<organism evidence="1 2">
    <name type="scientific">Penicillium cosmopolitanum</name>
    <dbReference type="NCBI Taxonomy" id="1131564"/>
    <lineage>
        <taxon>Eukaryota</taxon>
        <taxon>Fungi</taxon>
        <taxon>Dikarya</taxon>
        <taxon>Ascomycota</taxon>
        <taxon>Pezizomycotina</taxon>
        <taxon>Eurotiomycetes</taxon>
        <taxon>Eurotiomycetidae</taxon>
        <taxon>Eurotiales</taxon>
        <taxon>Aspergillaceae</taxon>
        <taxon>Penicillium</taxon>
    </lineage>
</organism>
<dbReference type="GeneID" id="81377739"/>
<dbReference type="Proteomes" id="UP001147747">
    <property type="component" value="Unassembled WGS sequence"/>
</dbReference>
<dbReference type="RefSeq" id="XP_056480748.1">
    <property type="nucleotide sequence ID" value="XM_056638759.1"/>
</dbReference>
<accession>A0A9W9S1C4</accession>
<dbReference type="AlphaFoldDB" id="A0A9W9S1C4"/>
<dbReference type="EMBL" id="JAPZBU010000013">
    <property type="protein sequence ID" value="KAJ5369510.1"/>
    <property type="molecule type" value="Genomic_DNA"/>
</dbReference>
<evidence type="ECO:0000313" key="2">
    <source>
        <dbReference type="Proteomes" id="UP001147747"/>
    </source>
</evidence>
<dbReference type="OrthoDB" id="6132182at2759"/>
<evidence type="ECO:0000313" key="1">
    <source>
        <dbReference type="EMBL" id="KAJ5369510.1"/>
    </source>
</evidence>
<proteinExistence type="predicted"/>
<reference evidence="1" key="2">
    <citation type="journal article" date="2023" name="IMA Fungus">
        <title>Comparative genomic study of the Penicillium genus elucidates a diverse pangenome and 15 lateral gene transfer events.</title>
        <authorList>
            <person name="Petersen C."/>
            <person name="Sorensen T."/>
            <person name="Nielsen M.R."/>
            <person name="Sondergaard T.E."/>
            <person name="Sorensen J.L."/>
            <person name="Fitzpatrick D.A."/>
            <person name="Frisvad J.C."/>
            <person name="Nielsen K.L."/>
        </authorList>
    </citation>
    <scope>NUCLEOTIDE SEQUENCE</scope>
    <source>
        <strain evidence="1">IBT 29677</strain>
    </source>
</reference>
<gene>
    <name evidence="1" type="ORF">N7509_014122</name>
</gene>
<name>A0A9W9S1C4_9EURO</name>
<protein>
    <submittedName>
        <fullName evidence="1">Uncharacterized protein</fullName>
    </submittedName>
</protein>
<reference evidence="1" key="1">
    <citation type="submission" date="2022-12" db="EMBL/GenBank/DDBJ databases">
        <authorList>
            <person name="Petersen C."/>
        </authorList>
    </citation>
    <scope>NUCLEOTIDE SEQUENCE</scope>
    <source>
        <strain evidence="1">IBT 29677</strain>
    </source>
</reference>
<sequence length="131" mass="15237">MDRVHVPEYDLASERRGTLVGGLQGRRIGWAQAERSVWQRKDISELGPFQHGPNSKVLDRYFRSIPGREFSSNCPVRPFVDNATALVYDEPWEVYDHWKLGKADRSNRDRILGTVYQRREEVGWNGYVVDT</sequence>
<comment type="caution">
    <text evidence="1">The sequence shown here is derived from an EMBL/GenBank/DDBJ whole genome shotgun (WGS) entry which is preliminary data.</text>
</comment>
<keyword evidence="2" id="KW-1185">Reference proteome</keyword>